<keyword evidence="3" id="KW-0614">Plasmid</keyword>
<gene>
    <name evidence="3" type="ORF">BG04_5950</name>
</gene>
<sequence length="44" mass="5137">MFMDSKKEVITSHLDQEWIRLIQEAKEVGLSVKEVKAFLDNTQT</sequence>
<name>A0A0B6AJZ7_PRIM2</name>
<dbReference type="Proteomes" id="UP000031829">
    <property type="component" value="Plasmid pBMV_1"/>
</dbReference>
<dbReference type="InterPro" id="IPR010981">
    <property type="entry name" value="SinR/SinI_dimer_dom"/>
</dbReference>
<dbReference type="GO" id="GO:0006355">
    <property type="term" value="P:regulation of DNA-templated transcription"/>
    <property type="evidence" value="ECO:0007669"/>
    <property type="project" value="InterPro"/>
</dbReference>
<dbReference type="Pfam" id="PF08671">
    <property type="entry name" value="SinI"/>
    <property type="match status" value="1"/>
</dbReference>
<dbReference type="HOGENOM" id="CLU_3212504_0_0_9"/>
<dbReference type="GO" id="GO:0003677">
    <property type="term" value="F:DNA binding"/>
    <property type="evidence" value="ECO:0007669"/>
    <property type="project" value="InterPro"/>
</dbReference>
<dbReference type="GO" id="GO:0046983">
    <property type="term" value="F:protein dimerization activity"/>
    <property type="evidence" value="ECO:0007669"/>
    <property type="project" value="InterPro"/>
</dbReference>
<evidence type="ECO:0000313" key="4">
    <source>
        <dbReference type="Proteomes" id="UP000031829"/>
    </source>
</evidence>
<reference evidence="3 4" key="1">
    <citation type="journal article" date="2015" name="Genome Announc.">
        <title>Complete genome sequences for 35 biothreat assay-relevant bacillus species.</title>
        <authorList>
            <person name="Johnson S.L."/>
            <person name="Daligault H.E."/>
            <person name="Davenport K.W."/>
            <person name="Jaissle J."/>
            <person name="Frey K.G."/>
            <person name="Ladner J.T."/>
            <person name="Broomall S.M."/>
            <person name="Bishop-Lilly K.A."/>
            <person name="Bruce D.C."/>
            <person name="Gibbons H.S."/>
            <person name="Coyne S.R."/>
            <person name="Lo C.C."/>
            <person name="Meincke L."/>
            <person name="Munk A.C."/>
            <person name="Koroleva G.I."/>
            <person name="Rosenzweig C.N."/>
            <person name="Palacios G.F."/>
            <person name="Redden C.L."/>
            <person name="Minogue T.D."/>
            <person name="Chain P.S."/>
        </authorList>
    </citation>
    <scope>NUCLEOTIDE SEQUENCE [LARGE SCALE GENOMIC DNA]</scope>
    <source>
        <strain evidence="4">ATCC 14581 / DSM 32 / JCM 2506 / NBRC 15308 / NCIMB 9376 / NCTC 10342 / NRRL B-14308 / VKM B-512</strain>
        <plasmid evidence="3 4">pBMV_1</plasmid>
    </source>
</reference>
<dbReference type="InterPro" id="IPR036281">
    <property type="entry name" value="SinR/SinI_dimer_dom_sf"/>
</dbReference>
<evidence type="ECO:0000313" key="3">
    <source>
        <dbReference type="EMBL" id="AJI20134.1"/>
    </source>
</evidence>
<evidence type="ECO:0000259" key="1">
    <source>
        <dbReference type="PROSITE" id="PS50937"/>
    </source>
</evidence>
<organism evidence="3 4">
    <name type="scientific">Priestia megaterium (strain ATCC 14581 / DSM 32 / CCUG 1817 / JCM 2506 / NBRC 15308 / NCIMB 9376 / NCTC 10342 / NRRL B-14308 / VKM B-512 / Ford 19)</name>
    <name type="common">Bacillus megaterium</name>
    <dbReference type="NCBI Taxonomy" id="1348623"/>
    <lineage>
        <taxon>Bacteria</taxon>
        <taxon>Bacillati</taxon>
        <taxon>Bacillota</taxon>
        <taxon>Bacilli</taxon>
        <taxon>Bacillales</taxon>
        <taxon>Bacillaceae</taxon>
        <taxon>Priestia</taxon>
    </lineage>
</organism>
<dbReference type="AlphaFoldDB" id="A0A0B6AJZ7"/>
<dbReference type="KEGG" id="bmeg:BG04_5950"/>
<feature type="domain" description="Sin" evidence="2">
    <location>
        <begin position="5"/>
        <end position="43"/>
    </location>
</feature>
<dbReference type="PROSITE" id="PS51500">
    <property type="entry name" value="SIN"/>
    <property type="match status" value="1"/>
</dbReference>
<dbReference type="InterPro" id="IPR000551">
    <property type="entry name" value="MerR-type_HTH_dom"/>
</dbReference>
<feature type="domain" description="HTH merR-type" evidence="1">
    <location>
        <begin position="17"/>
        <end position="41"/>
    </location>
</feature>
<accession>A0A0B6AJZ7</accession>
<proteinExistence type="predicted"/>
<dbReference type="SUPFAM" id="SSF47406">
    <property type="entry name" value="SinR repressor dimerisation domain-like"/>
    <property type="match status" value="1"/>
</dbReference>
<dbReference type="PROSITE" id="PS50937">
    <property type="entry name" value="HTH_MERR_2"/>
    <property type="match status" value="1"/>
</dbReference>
<evidence type="ECO:0000259" key="2">
    <source>
        <dbReference type="PROSITE" id="PS51500"/>
    </source>
</evidence>
<dbReference type="RefSeq" id="WP_080743157.1">
    <property type="nucleotide sequence ID" value="NZ_BCVB01000022.1"/>
</dbReference>
<geneLocation type="plasmid" evidence="3 4">
    <name>pBMV_1</name>
</geneLocation>
<dbReference type="EMBL" id="CP009919">
    <property type="protein sequence ID" value="AJI20134.1"/>
    <property type="molecule type" value="Genomic_DNA"/>
</dbReference>
<protein>
    <submittedName>
        <fullName evidence="3">Anti-repressor SinI family protein</fullName>
    </submittedName>
</protein>